<dbReference type="InterPro" id="IPR052421">
    <property type="entry name" value="PCW_Enzyme_Inhibitor"/>
</dbReference>
<dbReference type="PANTHER" id="PTHR36710:SF18">
    <property type="entry name" value="PECTINESTERASE INHIBITOR 5-RELATED"/>
    <property type="match status" value="1"/>
</dbReference>
<sequence>MMTTSRHLVAAALVLAAALLVPRAAATQSLSSYCESVTVPQLCANVISKSGATTLGELTKASILEAASTAQSAHDTVSRVEETQNLDDRLKHNLGVCAEAFSGAAASLKDAAQKHEELGATPQHHEATALIANAVVEVGKCNDGFSENPGLVSPVADVTSILKKLISNSLALSVDFEANFADAYSCEARSFLIVRIKVCPAQELQFLLCGYLDLFEIGNLLAGFSVIPLSLITLQRPCAYKVKDGDTNIDAKAYFKLAFSLVTYLRNLIVRNNGVFIVVSIPLLMSFLPQSDLTFFIFSANAKFAVDGYNSECSNRKPNNLSSRECTEIHIFDLRASDAINLAIQCKVCSGLKIA</sequence>
<evidence type="ECO:0000256" key="1">
    <source>
        <dbReference type="ARBA" id="ARBA00022729"/>
    </source>
</evidence>
<evidence type="ECO:0000259" key="5">
    <source>
        <dbReference type="SMART" id="SM00856"/>
    </source>
</evidence>
<dbReference type="NCBIfam" id="TIGR01614">
    <property type="entry name" value="PME_inhib"/>
    <property type="match status" value="1"/>
</dbReference>
<keyword evidence="2" id="KW-1015">Disulfide bond</keyword>
<dbReference type="Gene3D" id="1.20.140.40">
    <property type="entry name" value="Invertase/pectin methylesterase inhibitor family protein"/>
    <property type="match status" value="1"/>
</dbReference>
<dbReference type="GO" id="GO:0004857">
    <property type="term" value="F:enzyme inhibitor activity"/>
    <property type="evidence" value="ECO:0007669"/>
    <property type="project" value="InterPro"/>
</dbReference>
<dbReference type="SUPFAM" id="SSF101148">
    <property type="entry name" value="Plant invertase/pectin methylesterase inhibitor"/>
    <property type="match status" value="1"/>
</dbReference>
<dbReference type="InterPro" id="IPR035513">
    <property type="entry name" value="Invertase/methylesterase_inhib"/>
</dbReference>
<feature type="signal peptide" evidence="4">
    <location>
        <begin position="1"/>
        <end position="26"/>
    </location>
</feature>
<dbReference type="Pfam" id="PF04043">
    <property type="entry name" value="PMEI"/>
    <property type="match status" value="1"/>
</dbReference>
<dbReference type="SMART" id="SM00856">
    <property type="entry name" value="PMEI"/>
    <property type="match status" value="1"/>
</dbReference>
<evidence type="ECO:0000256" key="3">
    <source>
        <dbReference type="ARBA" id="ARBA00038471"/>
    </source>
</evidence>
<comment type="caution">
    <text evidence="6">The sequence shown here is derived from an EMBL/GenBank/DDBJ whole genome shotgun (WGS) entry which is preliminary data.</text>
</comment>
<dbReference type="Proteomes" id="UP000734854">
    <property type="component" value="Unassembled WGS sequence"/>
</dbReference>
<gene>
    <name evidence="6" type="ORF">ZIOFF_015206</name>
</gene>
<evidence type="ECO:0000313" key="7">
    <source>
        <dbReference type="Proteomes" id="UP000734854"/>
    </source>
</evidence>
<dbReference type="AlphaFoldDB" id="A0A8J5HIG0"/>
<keyword evidence="1 4" id="KW-0732">Signal</keyword>
<name>A0A8J5HIG0_ZINOF</name>
<comment type="similarity">
    <text evidence="3">Belongs to the PMEI family.</text>
</comment>
<organism evidence="6 7">
    <name type="scientific">Zingiber officinale</name>
    <name type="common">Ginger</name>
    <name type="synonym">Amomum zingiber</name>
    <dbReference type="NCBI Taxonomy" id="94328"/>
    <lineage>
        <taxon>Eukaryota</taxon>
        <taxon>Viridiplantae</taxon>
        <taxon>Streptophyta</taxon>
        <taxon>Embryophyta</taxon>
        <taxon>Tracheophyta</taxon>
        <taxon>Spermatophyta</taxon>
        <taxon>Magnoliopsida</taxon>
        <taxon>Liliopsida</taxon>
        <taxon>Zingiberales</taxon>
        <taxon>Zingiberaceae</taxon>
        <taxon>Zingiber</taxon>
    </lineage>
</organism>
<protein>
    <recommendedName>
        <fullName evidence="5">Pectinesterase inhibitor domain-containing protein</fullName>
    </recommendedName>
</protein>
<dbReference type="InterPro" id="IPR006501">
    <property type="entry name" value="Pectinesterase_inhib_dom"/>
</dbReference>
<evidence type="ECO:0000256" key="4">
    <source>
        <dbReference type="SAM" id="SignalP"/>
    </source>
</evidence>
<feature type="chain" id="PRO_5035177342" description="Pectinesterase inhibitor domain-containing protein" evidence="4">
    <location>
        <begin position="27"/>
        <end position="355"/>
    </location>
</feature>
<dbReference type="PANTHER" id="PTHR36710">
    <property type="entry name" value="PECTINESTERASE INHIBITOR-LIKE"/>
    <property type="match status" value="1"/>
</dbReference>
<proteinExistence type="inferred from homology"/>
<feature type="domain" description="Pectinesterase inhibitor" evidence="5">
    <location>
        <begin position="25"/>
        <end position="172"/>
    </location>
</feature>
<evidence type="ECO:0000313" key="6">
    <source>
        <dbReference type="EMBL" id="KAG6525252.1"/>
    </source>
</evidence>
<dbReference type="EMBL" id="JACMSC010000004">
    <property type="protein sequence ID" value="KAG6525252.1"/>
    <property type="molecule type" value="Genomic_DNA"/>
</dbReference>
<accession>A0A8J5HIG0</accession>
<reference evidence="6 7" key="1">
    <citation type="submission" date="2020-08" db="EMBL/GenBank/DDBJ databases">
        <title>Plant Genome Project.</title>
        <authorList>
            <person name="Zhang R.-G."/>
        </authorList>
    </citation>
    <scope>NUCLEOTIDE SEQUENCE [LARGE SCALE GENOMIC DNA]</scope>
    <source>
        <tissue evidence="6">Rhizome</tissue>
    </source>
</reference>
<keyword evidence="7" id="KW-1185">Reference proteome</keyword>
<evidence type="ECO:0000256" key="2">
    <source>
        <dbReference type="ARBA" id="ARBA00023157"/>
    </source>
</evidence>